<feature type="domain" description="2EXR" evidence="2">
    <location>
        <begin position="56"/>
        <end position="152"/>
    </location>
</feature>
<dbReference type="AlphaFoldDB" id="A0AAV9HUG7"/>
<comment type="caution">
    <text evidence="3">The sequence shown here is derived from an EMBL/GenBank/DDBJ whole genome shotgun (WGS) entry which is preliminary data.</text>
</comment>
<evidence type="ECO:0000256" key="1">
    <source>
        <dbReference type="SAM" id="MobiDB-lite"/>
    </source>
</evidence>
<evidence type="ECO:0000313" key="3">
    <source>
        <dbReference type="EMBL" id="KAK4464351.1"/>
    </source>
</evidence>
<evidence type="ECO:0000259" key="2">
    <source>
        <dbReference type="Pfam" id="PF20150"/>
    </source>
</evidence>
<dbReference type="EMBL" id="MU864949">
    <property type="protein sequence ID" value="KAK4464351.1"/>
    <property type="molecule type" value="Genomic_DNA"/>
</dbReference>
<reference evidence="3" key="2">
    <citation type="submission" date="2023-06" db="EMBL/GenBank/DDBJ databases">
        <authorList>
            <consortium name="Lawrence Berkeley National Laboratory"/>
            <person name="Mondo S.J."/>
            <person name="Hensen N."/>
            <person name="Bonometti L."/>
            <person name="Westerberg I."/>
            <person name="Brannstrom I.O."/>
            <person name="Guillou S."/>
            <person name="Cros-Aarteil S."/>
            <person name="Calhoun S."/>
            <person name="Haridas S."/>
            <person name="Kuo A."/>
            <person name="Pangilinan J."/>
            <person name="Riley R."/>
            <person name="Labutti K."/>
            <person name="Andreopoulos B."/>
            <person name="Lipzen A."/>
            <person name="Chen C."/>
            <person name="Yanf M."/>
            <person name="Daum C."/>
            <person name="Ng V."/>
            <person name="Clum A."/>
            <person name="Steindorff A."/>
            <person name="Ohm R."/>
            <person name="Martin F."/>
            <person name="Silar P."/>
            <person name="Natvig D."/>
            <person name="Lalanne C."/>
            <person name="Gautier V."/>
            <person name="Ament-Velasquez S.L."/>
            <person name="Kruys A."/>
            <person name="Hutchinson M.I."/>
            <person name="Powell A.J."/>
            <person name="Barry K."/>
            <person name="Miller A.N."/>
            <person name="Grigoriev I.V."/>
            <person name="Debuchy R."/>
            <person name="Gladieux P."/>
            <person name="Thoren M.H."/>
            <person name="Johannesson H."/>
        </authorList>
    </citation>
    <scope>NUCLEOTIDE SEQUENCE</scope>
    <source>
        <strain evidence="3">PSN324</strain>
    </source>
</reference>
<keyword evidence="4" id="KW-1185">Reference proteome</keyword>
<dbReference type="Proteomes" id="UP001321749">
    <property type="component" value="Unassembled WGS sequence"/>
</dbReference>
<feature type="region of interest" description="Disordered" evidence="1">
    <location>
        <begin position="271"/>
        <end position="290"/>
    </location>
</feature>
<gene>
    <name evidence="3" type="ORF">QBC42DRAFT_249679</name>
</gene>
<reference evidence="3" key="1">
    <citation type="journal article" date="2023" name="Mol. Phylogenet. Evol.">
        <title>Genome-scale phylogeny and comparative genomics of the fungal order Sordariales.</title>
        <authorList>
            <person name="Hensen N."/>
            <person name="Bonometti L."/>
            <person name="Westerberg I."/>
            <person name="Brannstrom I.O."/>
            <person name="Guillou S."/>
            <person name="Cros-Aarteil S."/>
            <person name="Calhoun S."/>
            <person name="Haridas S."/>
            <person name="Kuo A."/>
            <person name="Mondo S."/>
            <person name="Pangilinan J."/>
            <person name="Riley R."/>
            <person name="LaButti K."/>
            <person name="Andreopoulos B."/>
            <person name="Lipzen A."/>
            <person name="Chen C."/>
            <person name="Yan M."/>
            <person name="Daum C."/>
            <person name="Ng V."/>
            <person name="Clum A."/>
            <person name="Steindorff A."/>
            <person name="Ohm R.A."/>
            <person name="Martin F."/>
            <person name="Silar P."/>
            <person name="Natvig D.O."/>
            <person name="Lalanne C."/>
            <person name="Gautier V."/>
            <person name="Ament-Velasquez S.L."/>
            <person name="Kruys A."/>
            <person name="Hutchinson M.I."/>
            <person name="Powell A.J."/>
            <person name="Barry K."/>
            <person name="Miller A.N."/>
            <person name="Grigoriev I.V."/>
            <person name="Debuchy R."/>
            <person name="Gladieux P."/>
            <person name="Hiltunen Thoren M."/>
            <person name="Johannesson H."/>
        </authorList>
    </citation>
    <scope>NUCLEOTIDE SEQUENCE</scope>
    <source>
        <strain evidence="3">PSN324</strain>
    </source>
</reference>
<dbReference type="Pfam" id="PF20150">
    <property type="entry name" value="2EXR"/>
    <property type="match status" value="1"/>
</dbReference>
<proteinExistence type="predicted"/>
<dbReference type="InterPro" id="IPR045518">
    <property type="entry name" value="2EXR"/>
</dbReference>
<name>A0AAV9HUG7_9PEZI</name>
<organism evidence="3 4">
    <name type="scientific">Cladorrhinum samala</name>
    <dbReference type="NCBI Taxonomy" id="585594"/>
    <lineage>
        <taxon>Eukaryota</taxon>
        <taxon>Fungi</taxon>
        <taxon>Dikarya</taxon>
        <taxon>Ascomycota</taxon>
        <taxon>Pezizomycotina</taxon>
        <taxon>Sordariomycetes</taxon>
        <taxon>Sordariomycetidae</taxon>
        <taxon>Sordariales</taxon>
        <taxon>Podosporaceae</taxon>
        <taxon>Cladorrhinum</taxon>
    </lineage>
</organism>
<accession>A0AAV9HUG7</accession>
<protein>
    <recommendedName>
        <fullName evidence="2">2EXR domain-containing protein</fullName>
    </recommendedName>
</protein>
<feature type="compositionally biased region" description="Acidic residues" evidence="1">
    <location>
        <begin position="271"/>
        <end position="282"/>
    </location>
</feature>
<evidence type="ECO:0000313" key="4">
    <source>
        <dbReference type="Proteomes" id="UP001321749"/>
    </source>
</evidence>
<feature type="region of interest" description="Disordered" evidence="1">
    <location>
        <begin position="396"/>
        <end position="422"/>
    </location>
</feature>
<sequence length="464" mass="50780">MMVIQGSLLFPPSPFHSEYNRRNCAQRAVLPFAISFSRPMSEIPPLPLRLPRQDSFPRFPLFPGEIQNLIWDQAASLSPAGVHFLASADSSPSSSWATEDITLVPCSTSAALNTVHLSLACRDARAAVIRYKKSITHKTWFILRCDGAGGANRPEKISMNLALDLRRDLICFVSKSTTGNGDDDARAAIDCAEGHHIVFTAARRFGIRYRKGWEIPGNGPFQHDVRCLAGRRRGIATPKAGKGGGFCSRCVARVVERFRRLEELWVIVDENGDDNDDEDEDKVEGGGGWNGTDAAKLGGRRFEGYEMSYVSVGREQVESAAVKEAVEVLERIKANLSGNGIHAVVEANDGENLGVWPTFNGTSLRREALGNIEADMVVLAVMFPTRTRLRAQCTGQHKETSSSFDRNAHPKSPGRPAIIESSNAKLPLPGSWGQSPLNISLILSPGPRPPNFRRPGVWNLLGSE</sequence>